<dbReference type="InterPro" id="IPR051609">
    <property type="entry name" value="NmrA/Isoflavone_reductase-like"/>
</dbReference>
<gene>
    <name evidence="10" type="ORF">OAory_01052740</name>
</gene>
<dbReference type="SMART" id="SM00066">
    <property type="entry name" value="GAL4"/>
    <property type="match status" value="1"/>
</dbReference>
<dbReference type="SUPFAM" id="SSF51735">
    <property type="entry name" value="NAD(P)-binding Rossmann-fold domains"/>
    <property type="match status" value="1"/>
</dbReference>
<dbReference type="Proteomes" id="UP000190312">
    <property type="component" value="Unassembled WGS sequence"/>
</dbReference>
<dbReference type="InterPro" id="IPR036291">
    <property type="entry name" value="NAD(P)-bd_dom_sf"/>
</dbReference>
<dbReference type="Pfam" id="PF00172">
    <property type="entry name" value="Zn_clus"/>
    <property type="match status" value="1"/>
</dbReference>
<accession>A0A1S9D5N6</accession>
<reference evidence="10 11" key="1">
    <citation type="submission" date="2016-10" db="EMBL/GenBank/DDBJ databases">
        <title>Genome sequencing of Aspergillus oryzae BCC7051.</title>
        <authorList>
            <person name="Thammarongtham C."/>
            <person name="Vorapreeda T."/>
            <person name="Nookaew I."/>
            <person name="Srisuk T."/>
            <person name="Land M."/>
            <person name="Jeennor S."/>
            <person name="Laoteng K."/>
        </authorList>
    </citation>
    <scope>NUCLEOTIDE SEQUENCE [LARGE SCALE GENOMIC DNA]</scope>
    <source>
        <strain evidence="10 11">BCC7051</strain>
    </source>
</reference>
<evidence type="ECO:0000256" key="6">
    <source>
        <dbReference type="ARBA" id="ARBA00023125"/>
    </source>
</evidence>
<name>A0A1S9D5N6_ASPOZ</name>
<dbReference type="InterPro" id="IPR007219">
    <property type="entry name" value="XnlR_reg_dom"/>
</dbReference>
<dbReference type="GO" id="GO:0016491">
    <property type="term" value="F:oxidoreductase activity"/>
    <property type="evidence" value="ECO:0007669"/>
    <property type="project" value="UniProtKB-KW"/>
</dbReference>
<organism evidence="10 11">
    <name type="scientific">Aspergillus oryzae</name>
    <name type="common">Yellow koji mold</name>
    <dbReference type="NCBI Taxonomy" id="5062"/>
    <lineage>
        <taxon>Eukaryota</taxon>
        <taxon>Fungi</taxon>
        <taxon>Dikarya</taxon>
        <taxon>Ascomycota</taxon>
        <taxon>Pezizomycotina</taxon>
        <taxon>Eurotiomycetes</taxon>
        <taxon>Eurotiomycetidae</taxon>
        <taxon>Eurotiales</taxon>
        <taxon>Aspergillaceae</taxon>
        <taxon>Aspergillus</taxon>
        <taxon>Aspergillus subgen. Circumdati</taxon>
    </lineage>
</organism>
<dbReference type="PROSITE" id="PS00463">
    <property type="entry name" value="ZN2_CY6_FUNGAL_1"/>
    <property type="match status" value="1"/>
</dbReference>
<evidence type="ECO:0000256" key="3">
    <source>
        <dbReference type="ARBA" id="ARBA00022857"/>
    </source>
</evidence>
<comment type="similarity">
    <text evidence="1">Belongs to the NmrA-type oxidoreductase family. Isoflavone reductase subfamily.</text>
</comment>
<evidence type="ECO:0000256" key="4">
    <source>
        <dbReference type="ARBA" id="ARBA00023002"/>
    </source>
</evidence>
<comment type="caution">
    <text evidence="10">The sequence shown here is derived from an EMBL/GenBank/DDBJ whole genome shotgun (WGS) entry which is preliminary data.</text>
</comment>
<dbReference type="Gene3D" id="4.10.240.10">
    <property type="entry name" value="Zn(2)-C6 fungal-type DNA-binding domain"/>
    <property type="match status" value="1"/>
</dbReference>
<dbReference type="VEuPathDB" id="FungiDB:AO090701001014"/>
<dbReference type="PROSITE" id="PS50048">
    <property type="entry name" value="ZN2_CY6_FUNGAL_2"/>
    <property type="match status" value="1"/>
</dbReference>
<keyword evidence="6 10" id="KW-0238">DNA-binding</keyword>
<evidence type="ECO:0000256" key="8">
    <source>
        <dbReference type="ARBA" id="ARBA00023242"/>
    </source>
</evidence>
<dbReference type="InterPro" id="IPR001138">
    <property type="entry name" value="Zn2Cys6_DnaBD"/>
</dbReference>
<dbReference type="Gene3D" id="3.90.25.10">
    <property type="entry name" value="UDP-galactose 4-epimerase, domain 1"/>
    <property type="match status" value="1"/>
</dbReference>
<dbReference type="GO" id="GO:0009893">
    <property type="term" value="P:positive regulation of metabolic process"/>
    <property type="evidence" value="ECO:0007669"/>
    <property type="project" value="UniProtKB-ARBA"/>
</dbReference>
<dbReference type="Pfam" id="PF05368">
    <property type="entry name" value="NmrA"/>
    <property type="match status" value="1"/>
</dbReference>
<evidence type="ECO:0000256" key="5">
    <source>
        <dbReference type="ARBA" id="ARBA00023015"/>
    </source>
</evidence>
<dbReference type="GO" id="GO:0008270">
    <property type="term" value="F:zinc ion binding"/>
    <property type="evidence" value="ECO:0007669"/>
    <property type="project" value="InterPro"/>
</dbReference>
<dbReference type="GO" id="GO:0003677">
    <property type="term" value="F:DNA binding"/>
    <property type="evidence" value="ECO:0007669"/>
    <property type="project" value="UniProtKB-KW"/>
</dbReference>
<dbReference type="PANTHER" id="PTHR47706">
    <property type="entry name" value="NMRA-LIKE FAMILY PROTEIN"/>
    <property type="match status" value="1"/>
</dbReference>
<evidence type="ECO:0000313" key="10">
    <source>
        <dbReference type="EMBL" id="OOO04427.1"/>
    </source>
</evidence>
<dbReference type="Pfam" id="PF04082">
    <property type="entry name" value="Fungal_trans"/>
    <property type="match status" value="1"/>
</dbReference>
<evidence type="ECO:0000256" key="1">
    <source>
        <dbReference type="ARBA" id="ARBA00005725"/>
    </source>
</evidence>
<proteinExistence type="inferred from homology"/>
<keyword evidence="7" id="KW-0804">Transcription</keyword>
<evidence type="ECO:0000256" key="2">
    <source>
        <dbReference type="ARBA" id="ARBA00022723"/>
    </source>
</evidence>
<feature type="domain" description="Zn(2)-C6 fungal-type" evidence="9">
    <location>
        <begin position="18"/>
        <end position="48"/>
    </location>
</feature>
<dbReference type="OrthoDB" id="10000533at2759"/>
<dbReference type="PANTHER" id="PTHR47706:SF4">
    <property type="entry name" value="NMRA-LIKE DOMAIN-CONTAINING PROTEIN"/>
    <property type="match status" value="1"/>
</dbReference>
<protein>
    <submittedName>
        <fullName evidence="10">Zn(2)-C6 fungal-type DNA-binding domain</fullName>
    </submittedName>
</protein>
<evidence type="ECO:0000313" key="11">
    <source>
        <dbReference type="Proteomes" id="UP000190312"/>
    </source>
</evidence>
<dbReference type="CDD" id="cd12148">
    <property type="entry name" value="fungal_TF_MHR"/>
    <property type="match status" value="1"/>
</dbReference>
<keyword evidence="8" id="KW-0539">Nucleus</keyword>
<dbReference type="InterPro" id="IPR045312">
    <property type="entry name" value="PCBER-like"/>
</dbReference>
<dbReference type="AlphaFoldDB" id="A0A1S9D5N6"/>
<sequence length="810" mass="89893">MDTIDLDNDVSPQLALRACVSCKSSKKKCDKTLPTCNRCARLCLSCSYIDVAETRAEDFTSTFQAVFDRLERLESRVFASEEDRPAAAPDQCKGDNRSDWQLRPSLLQPSYLELIVAMNLSKILDERDTSVRAVGEKYLSVVHNYAPVISKERLECRTQEAESLEPHSPFLIFISSILLLTEEPVGSFVSSNTASPPDLYRTCKHNYTVFLSLNEPCIELIQAGVLIALYEHAQCMGSQAYLTIGTCARMAGAIGLLSATSSVSSSSKLVTSKEEETNILLVIYILDRHIKIASRVVMKHIIDDYSQITKPSTVPVNSLQCEADCCDIMVRLQAILGFSASAGITSLSADAIWNHIGALEAQLQSLKVIFWGHRGDYSWHRCIATVFAANLCIYTYRRLQAAGDSTAESFEQRRKDSLELLGLLMDISSSQLDLNTSTAVFPSPFPIIILFQVLDCMTSLEKVGSDSFLLRERQTFMDMLLHFSTRWRLANFVQPRDKMAILAVSGGTGKLGRAVVEALKNKKSHSVFILARSTNDELSETLDVPIIPVDYSNVGSLTKALEENKIETVISTVPISDESATDSQLNLIEAAIKSKSTKRFIPSDFGIIYNEQHASIFPPLKGKLLAAEKLRSSGLEYTLVSNGFFMDYYGLPKVKSYLQPFVFAVDIANNSAAIPGSGNVPVVFTHTFDVAQYVAALIGEEKWNERSIIIGDKLTWNDLVSLAETTKGTKFDVTYDGEEKLKTFQVTELPSHPPVYPFFAKEQLQYILAVFGQWTEAGAFNLPDEVTLNKQFPDIKPLSMNDLLQAAWKV</sequence>
<dbReference type="SUPFAM" id="SSF57701">
    <property type="entry name" value="Zn2/Cys6 DNA-binding domain"/>
    <property type="match status" value="1"/>
</dbReference>
<dbReference type="InterPro" id="IPR036864">
    <property type="entry name" value="Zn2-C6_fun-type_DNA-bd_sf"/>
</dbReference>
<keyword evidence="5" id="KW-0805">Transcription regulation</keyword>
<evidence type="ECO:0000256" key="7">
    <source>
        <dbReference type="ARBA" id="ARBA00023163"/>
    </source>
</evidence>
<dbReference type="GO" id="GO:0000981">
    <property type="term" value="F:DNA-binding transcription factor activity, RNA polymerase II-specific"/>
    <property type="evidence" value="ECO:0007669"/>
    <property type="project" value="InterPro"/>
</dbReference>
<keyword evidence="4" id="KW-0560">Oxidoreductase</keyword>
<dbReference type="InterPro" id="IPR008030">
    <property type="entry name" value="NmrA-like"/>
</dbReference>
<evidence type="ECO:0000259" key="9">
    <source>
        <dbReference type="PROSITE" id="PS50048"/>
    </source>
</evidence>
<dbReference type="Gene3D" id="3.40.50.720">
    <property type="entry name" value="NAD(P)-binding Rossmann-like Domain"/>
    <property type="match status" value="1"/>
</dbReference>
<keyword evidence="2" id="KW-0479">Metal-binding</keyword>
<dbReference type="CDD" id="cd05259">
    <property type="entry name" value="PCBER_SDR_a"/>
    <property type="match status" value="1"/>
</dbReference>
<keyword evidence="3" id="KW-0521">NADP</keyword>
<dbReference type="EMBL" id="MKZY01000011">
    <property type="protein sequence ID" value="OOO04427.1"/>
    <property type="molecule type" value="Genomic_DNA"/>
</dbReference>